<protein>
    <submittedName>
        <fullName evidence="1">Uncharacterized protein</fullName>
    </submittedName>
</protein>
<gene>
    <name evidence="1" type="ORF">JT362_06075</name>
</gene>
<sequence length="55" mass="5876">MTQFRDDSGSIRPMILPGNGTVWAERAPGGMVEQPCPVCGDSDDPGWVEGFVLPV</sequence>
<accession>A0ABT2J488</accession>
<proteinExistence type="predicted"/>
<name>A0ABT2J488_9PSEU</name>
<evidence type="ECO:0000313" key="2">
    <source>
        <dbReference type="Proteomes" id="UP001156441"/>
    </source>
</evidence>
<evidence type="ECO:0000313" key="1">
    <source>
        <dbReference type="EMBL" id="MCT2582688.1"/>
    </source>
</evidence>
<dbReference type="Proteomes" id="UP001156441">
    <property type="component" value="Unassembled WGS sequence"/>
</dbReference>
<dbReference type="RefSeq" id="WP_260190028.1">
    <property type="nucleotide sequence ID" value="NZ_JAFFZE010000006.1"/>
</dbReference>
<reference evidence="1 2" key="1">
    <citation type="submission" date="2021-02" db="EMBL/GenBank/DDBJ databases">
        <title>Actinophytocola xerophila sp. nov., isolated from soil of cotton cropping field.</title>
        <authorList>
            <person name="Huang R."/>
            <person name="Chen X."/>
            <person name="Ge X."/>
            <person name="Liu W."/>
        </authorList>
    </citation>
    <scope>NUCLEOTIDE SEQUENCE [LARGE SCALE GENOMIC DNA]</scope>
    <source>
        <strain evidence="1 2">S1-96</strain>
    </source>
</reference>
<comment type="caution">
    <text evidence="1">The sequence shown here is derived from an EMBL/GenBank/DDBJ whole genome shotgun (WGS) entry which is preliminary data.</text>
</comment>
<dbReference type="EMBL" id="JAFFZE010000006">
    <property type="protein sequence ID" value="MCT2582688.1"/>
    <property type="molecule type" value="Genomic_DNA"/>
</dbReference>
<organism evidence="1 2">
    <name type="scientific">Actinophytocola gossypii</name>
    <dbReference type="NCBI Taxonomy" id="2812003"/>
    <lineage>
        <taxon>Bacteria</taxon>
        <taxon>Bacillati</taxon>
        <taxon>Actinomycetota</taxon>
        <taxon>Actinomycetes</taxon>
        <taxon>Pseudonocardiales</taxon>
        <taxon>Pseudonocardiaceae</taxon>
    </lineage>
</organism>
<keyword evidence="2" id="KW-1185">Reference proteome</keyword>